<organism evidence="1 2">
    <name type="scientific">Phytophthora infestans</name>
    <name type="common">Potato late blight agent</name>
    <name type="synonym">Botrytis infestans</name>
    <dbReference type="NCBI Taxonomy" id="4787"/>
    <lineage>
        <taxon>Eukaryota</taxon>
        <taxon>Sar</taxon>
        <taxon>Stramenopiles</taxon>
        <taxon>Oomycota</taxon>
        <taxon>Peronosporomycetes</taxon>
        <taxon>Peronosporales</taxon>
        <taxon>Peronosporaceae</taxon>
        <taxon>Phytophthora</taxon>
    </lineage>
</organism>
<sequence length="246" mass="27291">VPSKCSSRPGSWGGASIQGTSKLRGVQYRTLASWGATEELGTPRKAKRRGPAPLLPAEAEINIYEWIICKASEIYNLLFERSLSDGWYKRFMQRFPEISVRTAQSISKTRNSITSDDVTLFYTTLAAQYGEHALDACQVLNMDETSFASRKNSKTVVAAKGSRNRKLRTLVNTFVGADGNDSISKRSALKLAGLAWQGCRVGVNVQAGFKRFGIYPLSLAKMMSFLENFQWSGTPESRQVAAWLQM</sequence>
<dbReference type="Proteomes" id="UP000704712">
    <property type="component" value="Unassembled WGS sequence"/>
</dbReference>
<proteinExistence type="predicted"/>
<feature type="non-terminal residue" evidence="1">
    <location>
        <position position="246"/>
    </location>
</feature>
<dbReference type="AlphaFoldDB" id="A0A8S9UWL5"/>
<gene>
    <name evidence="1" type="ORF">GN958_ATG07186</name>
</gene>
<evidence type="ECO:0000313" key="1">
    <source>
        <dbReference type="EMBL" id="KAF4143622.1"/>
    </source>
</evidence>
<comment type="caution">
    <text evidence="1">The sequence shown here is derived from an EMBL/GenBank/DDBJ whole genome shotgun (WGS) entry which is preliminary data.</text>
</comment>
<evidence type="ECO:0008006" key="3">
    <source>
        <dbReference type="Google" id="ProtNLM"/>
    </source>
</evidence>
<name>A0A8S9UWL5_PHYIN</name>
<evidence type="ECO:0000313" key="2">
    <source>
        <dbReference type="Proteomes" id="UP000704712"/>
    </source>
</evidence>
<protein>
    <recommendedName>
        <fullName evidence="3">HTH CENPB-type domain-containing protein</fullName>
    </recommendedName>
</protein>
<accession>A0A8S9UWL5</accession>
<dbReference type="EMBL" id="JAACNO010001003">
    <property type="protein sequence ID" value="KAF4143622.1"/>
    <property type="molecule type" value="Genomic_DNA"/>
</dbReference>
<reference evidence="1" key="1">
    <citation type="submission" date="2020-03" db="EMBL/GenBank/DDBJ databases">
        <title>Hybrid Assembly of Korean Phytophthora infestans isolates.</title>
        <authorList>
            <person name="Prokchorchik M."/>
            <person name="Lee Y."/>
            <person name="Seo J."/>
            <person name="Cho J.-H."/>
            <person name="Park Y.-E."/>
            <person name="Jang D.-C."/>
            <person name="Im J.-S."/>
            <person name="Choi J.-G."/>
            <person name="Park H.-J."/>
            <person name="Lee G.-B."/>
            <person name="Lee Y.-G."/>
            <person name="Hong S.-Y."/>
            <person name="Cho K."/>
            <person name="Sohn K.H."/>
        </authorList>
    </citation>
    <scope>NUCLEOTIDE SEQUENCE</scope>
    <source>
        <strain evidence="1">KR_2_A2</strain>
    </source>
</reference>
<feature type="non-terminal residue" evidence="1">
    <location>
        <position position="1"/>
    </location>
</feature>